<dbReference type="Gene3D" id="2.60.40.1890">
    <property type="entry name" value="PCu(A)C copper chaperone"/>
    <property type="match status" value="1"/>
</dbReference>
<accession>B0SMF7</accession>
<protein>
    <recommendedName>
        <fullName evidence="3">Copper chaperone PCu(A)C</fullName>
    </recommendedName>
</protein>
<gene>
    <name evidence="1" type="ordered locus">LEPBI_I0977</name>
</gene>
<sequence>MLRKVNITNLGFLFLIQVNLFVFCHKSNSKTELWTHPVPDVAKTTAVYGEIQNQTESEISILSLKSNHYKRVEFHTMVEDKEGIMRMRKLEFPVSLKPKESIRLERNGTHLMLYDKQNMDGELEISIQYSNGTVKKQVVEKKSL</sequence>
<dbReference type="EMBL" id="CP000786">
    <property type="protein sequence ID" value="ABZ97101.1"/>
    <property type="molecule type" value="Genomic_DNA"/>
</dbReference>
<dbReference type="InterPro" id="IPR036182">
    <property type="entry name" value="PCuAC_sf"/>
</dbReference>
<organism evidence="1 2">
    <name type="scientific">Leptospira biflexa serovar Patoc (strain Patoc 1 / ATCC 23582 / Paris)</name>
    <dbReference type="NCBI Taxonomy" id="456481"/>
    <lineage>
        <taxon>Bacteria</taxon>
        <taxon>Pseudomonadati</taxon>
        <taxon>Spirochaetota</taxon>
        <taxon>Spirochaetia</taxon>
        <taxon>Leptospirales</taxon>
        <taxon>Leptospiraceae</taxon>
        <taxon>Leptospira</taxon>
    </lineage>
</organism>
<dbReference type="InterPro" id="IPR058248">
    <property type="entry name" value="Lxx211020-like"/>
</dbReference>
<dbReference type="Proteomes" id="UP000001847">
    <property type="component" value="Chromosome I"/>
</dbReference>
<dbReference type="KEGG" id="lbi:LEPBI_I0977"/>
<name>B0SMF7_LEPBP</name>
<evidence type="ECO:0000313" key="2">
    <source>
        <dbReference type="Proteomes" id="UP000001847"/>
    </source>
</evidence>
<dbReference type="SUPFAM" id="SSF110087">
    <property type="entry name" value="DR1885-like metal-binding protein"/>
    <property type="match status" value="1"/>
</dbReference>
<reference evidence="1 2" key="1">
    <citation type="journal article" date="2008" name="PLoS ONE">
        <title>Genome sequence of the saprophyte Leptospira biflexa provides insights into the evolution of Leptospira and the pathogenesis of leptospirosis.</title>
        <authorList>
            <person name="Picardeau M."/>
            <person name="Bulach D.M."/>
            <person name="Bouchier C."/>
            <person name="Zuerner R.L."/>
            <person name="Zidane N."/>
            <person name="Wilson P.J."/>
            <person name="Creno S."/>
            <person name="Kuczek E.S."/>
            <person name="Bommezzadri S."/>
            <person name="Davis J.C."/>
            <person name="McGrath A."/>
            <person name="Johnson M.J."/>
            <person name="Boursaux-Eude C."/>
            <person name="Seemann T."/>
            <person name="Rouy Z."/>
            <person name="Coppel R.L."/>
            <person name="Rood J.I."/>
            <person name="Lajus A."/>
            <person name="Davies J.K."/>
            <person name="Medigue C."/>
            <person name="Adler B."/>
        </authorList>
    </citation>
    <scope>NUCLEOTIDE SEQUENCE [LARGE SCALE GENOMIC DNA]</scope>
    <source>
        <strain evidence="2">Patoc 1 / ATCC 23582 / Paris</strain>
    </source>
</reference>
<dbReference type="PANTHER" id="PTHR36302">
    <property type="entry name" value="BLR7088 PROTEIN"/>
    <property type="match status" value="1"/>
</dbReference>
<dbReference type="AlphaFoldDB" id="B0SMF7"/>
<dbReference type="STRING" id="456481.LEPBI_I0977"/>
<dbReference type="InterPro" id="IPR007410">
    <property type="entry name" value="LpqE-like"/>
</dbReference>
<keyword evidence="2" id="KW-1185">Reference proteome</keyword>
<evidence type="ECO:0008006" key="3">
    <source>
        <dbReference type="Google" id="ProtNLM"/>
    </source>
</evidence>
<dbReference type="Pfam" id="PF04314">
    <property type="entry name" value="PCuAC"/>
    <property type="match status" value="1"/>
</dbReference>
<dbReference type="PANTHER" id="PTHR36302:SF1">
    <property type="entry name" value="COPPER CHAPERONE PCU(A)C"/>
    <property type="match status" value="1"/>
</dbReference>
<proteinExistence type="predicted"/>
<dbReference type="HOGENOM" id="CLU_1989869_0_0_12"/>
<evidence type="ECO:0000313" key="1">
    <source>
        <dbReference type="EMBL" id="ABZ97101.1"/>
    </source>
</evidence>